<feature type="transmembrane region" description="Helical" evidence="2">
    <location>
        <begin position="7"/>
        <end position="28"/>
    </location>
</feature>
<protein>
    <submittedName>
        <fullName evidence="3">Peptidase</fullName>
    </submittedName>
</protein>
<dbReference type="SUPFAM" id="SSF53474">
    <property type="entry name" value="alpha/beta-Hydrolases"/>
    <property type="match status" value="1"/>
</dbReference>
<keyword evidence="2" id="KW-0472">Membrane</keyword>
<dbReference type="EMBL" id="LBZO01000003">
    <property type="protein sequence ID" value="KKR74268.1"/>
    <property type="molecule type" value="Genomic_DNA"/>
</dbReference>
<dbReference type="InterPro" id="IPR050261">
    <property type="entry name" value="FrsA_esterase"/>
</dbReference>
<dbReference type="Gene3D" id="3.40.50.1820">
    <property type="entry name" value="alpha/beta hydrolase"/>
    <property type="match status" value="1"/>
</dbReference>
<evidence type="ECO:0000313" key="3">
    <source>
        <dbReference type="EMBL" id="KKR74268.1"/>
    </source>
</evidence>
<sequence length="316" mass="35649">MRKFILPIYYILIPVIFILIGWFANVAWNLPRNEKNIISEIKPRPLDKYSIENLSSVSVKTSQIEIGRVIKDYPTFTSYEFSLNFDPTLTNGPKKKVSGLINIPKSSGPFPIIVMFRGYVDQKQYVIGTGTQHAGEFFAQNEFITIAPDFLGYGDSDSEAGDIFESRFQTYTTALTLIKSVEALKTRSLKVGSNYINVDTQNVHIWAHSNGGQIALAVLEITGKLADFMGDYDVTKYSIRSYLDKINPNTKMQIHHGLVDDAVPIVWTDSLVKRLKDLKLNISYLKYPGADHNLTPSWQKAVENSLTFFKSSTVVE</sequence>
<evidence type="ECO:0000256" key="1">
    <source>
        <dbReference type="ARBA" id="ARBA00022801"/>
    </source>
</evidence>
<dbReference type="GO" id="GO:0052689">
    <property type="term" value="F:carboxylic ester hydrolase activity"/>
    <property type="evidence" value="ECO:0007669"/>
    <property type="project" value="UniProtKB-ARBA"/>
</dbReference>
<dbReference type="PANTHER" id="PTHR22946">
    <property type="entry name" value="DIENELACTONE HYDROLASE DOMAIN-CONTAINING PROTEIN-RELATED"/>
    <property type="match status" value="1"/>
</dbReference>
<gene>
    <name evidence="3" type="ORF">UU16_C0003G0029</name>
</gene>
<name>A0A0G0TB80_9BACT</name>
<dbReference type="InterPro" id="IPR029058">
    <property type="entry name" value="AB_hydrolase_fold"/>
</dbReference>
<evidence type="ECO:0000256" key="2">
    <source>
        <dbReference type="SAM" id="Phobius"/>
    </source>
</evidence>
<keyword evidence="2" id="KW-0812">Transmembrane</keyword>
<reference evidence="3 4" key="1">
    <citation type="journal article" date="2015" name="Nature">
        <title>rRNA introns, odd ribosomes, and small enigmatic genomes across a large radiation of phyla.</title>
        <authorList>
            <person name="Brown C.T."/>
            <person name="Hug L.A."/>
            <person name="Thomas B.C."/>
            <person name="Sharon I."/>
            <person name="Castelle C.J."/>
            <person name="Singh A."/>
            <person name="Wilkins M.J."/>
            <person name="Williams K.H."/>
            <person name="Banfield J.F."/>
        </authorList>
    </citation>
    <scope>NUCLEOTIDE SEQUENCE [LARGE SCALE GENOMIC DNA]</scope>
</reference>
<proteinExistence type="predicted"/>
<comment type="caution">
    <text evidence="3">The sequence shown here is derived from an EMBL/GenBank/DDBJ whole genome shotgun (WGS) entry which is preliminary data.</text>
</comment>
<dbReference type="Proteomes" id="UP000034013">
    <property type="component" value="Unassembled WGS sequence"/>
</dbReference>
<organism evidence="3 4">
    <name type="scientific">Candidatus Woesebacteria bacterium GW2011_GWA2_40_7</name>
    <dbReference type="NCBI Taxonomy" id="1618562"/>
    <lineage>
        <taxon>Bacteria</taxon>
        <taxon>Candidatus Woeseibacteriota</taxon>
    </lineage>
</organism>
<dbReference type="AlphaFoldDB" id="A0A0G0TB80"/>
<keyword evidence="1" id="KW-0378">Hydrolase</keyword>
<keyword evidence="2" id="KW-1133">Transmembrane helix</keyword>
<dbReference type="PANTHER" id="PTHR22946:SF9">
    <property type="entry name" value="POLYKETIDE TRANSFERASE AF380"/>
    <property type="match status" value="1"/>
</dbReference>
<evidence type="ECO:0000313" key="4">
    <source>
        <dbReference type="Proteomes" id="UP000034013"/>
    </source>
</evidence>
<accession>A0A0G0TB80</accession>